<accession>A0A1I7S0M7</accession>
<dbReference type="PROSITE" id="PS50850">
    <property type="entry name" value="MFS"/>
    <property type="match status" value="1"/>
</dbReference>
<dbReference type="eggNOG" id="KOG0569">
    <property type="taxonomic scope" value="Eukaryota"/>
</dbReference>
<dbReference type="EMBL" id="CAJFCV020000006">
    <property type="protein sequence ID" value="CAG9132355.1"/>
    <property type="molecule type" value="Genomic_DNA"/>
</dbReference>
<feature type="transmembrane region" description="Helical" evidence="5">
    <location>
        <begin position="96"/>
        <end position="116"/>
    </location>
</feature>
<dbReference type="Proteomes" id="UP000095284">
    <property type="component" value="Unplaced"/>
</dbReference>
<protein>
    <submittedName>
        <fullName evidence="7">(pine wood nematode) hypothetical protein</fullName>
    </submittedName>
    <submittedName>
        <fullName evidence="10">MFS domain-containing protein</fullName>
    </submittedName>
</protein>
<organism evidence="8 10">
    <name type="scientific">Bursaphelenchus xylophilus</name>
    <name type="common">Pinewood nematode worm</name>
    <name type="synonym">Aphelenchoides xylophilus</name>
    <dbReference type="NCBI Taxonomy" id="6326"/>
    <lineage>
        <taxon>Eukaryota</taxon>
        <taxon>Metazoa</taxon>
        <taxon>Ecdysozoa</taxon>
        <taxon>Nematoda</taxon>
        <taxon>Chromadorea</taxon>
        <taxon>Rhabditida</taxon>
        <taxon>Tylenchina</taxon>
        <taxon>Tylenchomorpha</taxon>
        <taxon>Aphelenchoidea</taxon>
        <taxon>Aphelenchoididae</taxon>
        <taxon>Bursaphelenchus</taxon>
    </lineage>
</organism>
<dbReference type="SMR" id="A0A1I7S0M7"/>
<evidence type="ECO:0000256" key="3">
    <source>
        <dbReference type="ARBA" id="ARBA00022989"/>
    </source>
</evidence>
<dbReference type="OrthoDB" id="4540492at2759"/>
<proteinExistence type="predicted"/>
<feature type="transmembrane region" description="Helical" evidence="5">
    <location>
        <begin position="428"/>
        <end position="447"/>
    </location>
</feature>
<evidence type="ECO:0000313" key="9">
    <source>
        <dbReference type="Proteomes" id="UP000659654"/>
    </source>
</evidence>
<evidence type="ECO:0000256" key="4">
    <source>
        <dbReference type="ARBA" id="ARBA00023136"/>
    </source>
</evidence>
<feature type="transmembrane region" description="Helical" evidence="5">
    <location>
        <begin position="331"/>
        <end position="353"/>
    </location>
</feature>
<keyword evidence="3 5" id="KW-1133">Transmembrane helix</keyword>
<evidence type="ECO:0000256" key="2">
    <source>
        <dbReference type="ARBA" id="ARBA00022692"/>
    </source>
</evidence>
<dbReference type="AlphaFoldDB" id="A0A1I7S0M7"/>
<evidence type="ECO:0000256" key="5">
    <source>
        <dbReference type="SAM" id="Phobius"/>
    </source>
</evidence>
<evidence type="ECO:0000256" key="1">
    <source>
        <dbReference type="ARBA" id="ARBA00004141"/>
    </source>
</evidence>
<dbReference type="PRINTS" id="PR00171">
    <property type="entry name" value="SUGRTRNSPORT"/>
</dbReference>
<dbReference type="EMBL" id="CAJFDI010000006">
    <property type="protein sequence ID" value="CAD5235776.1"/>
    <property type="molecule type" value="Genomic_DNA"/>
</dbReference>
<keyword evidence="9" id="KW-1185">Reference proteome</keyword>
<feature type="transmembrane region" description="Helical" evidence="5">
    <location>
        <begin position="184"/>
        <end position="205"/>
    </location>
</feature>
<dbReference type="GO" id="GO:0015149">
    <property type="term" value="F:hexose transmembrane transporter activity"/>
    <property type="evidence" value="ECO:0007669"/>
    <property type="project" value="TreeGrafter"/>
</dbReference>
<sequence length="476" mass="52329">MADLPLATRAKLVAIGAVVSFSSIFQMGYSNAYVNTAIDGFKSFINQSLTDRKIHFSESSFTWLWSTFLNSWFPGFAIGAWIAVPLTDIYGRRSGLLFGNGAVTLSVILMTLGPFLDFVELLILGRFFSAVGSGVSMCSLVIFLQEIAPNSMRGTLGFFAETAFVAMNAVGAVAGMSFVLGNHITVLIGLAAIPGVFSFLAVLPLKESPKFLLLKKDDFNRSSEAVQFYQNVDHHHAQLVLNKIREESLDCNSSLKVVLKTPSTRKGLFMGILALQITTSIWPVVFLSTEFMVRANISSELAEYVSSTMLVVSTLSTCCGMIIIERLSRRNLFLAASFVNITALLLFVVFSQLQPYYDKGKYGCIVAVFLHGMSYSLATGPIAWFLVSELVPTEVRSLCSSVALALNHVSAAFLTFLVLPVYNHLNSLSLLILFVIPSYCCLLILYFNLPETKGRDIADIVKDLGNENEEKYELKE</sequence>
<gene>
    <name evidence="7" type="ORF">BXYJ_LOCUS15867</name>
</gene>
<feature type="transmembrane region" description="Helical" evidence="5">
    <location>
        <begin position="63"/>
        <end position="84"/>
    </location>
</feature>
<feature type="transmembrane region" description="Helical" evidence="5">
    <location>
        <begin position="301"/>
        <end position="324"/>
    </location>
</feature>
<dbReference type="Proteomes" id="UP000582659">
    <property type="component" value="Unassembled WGS sequence"/>
</dbReference>
<evidence type="ECO:0000313" key="8">
    <source>
        <dbReference type="Proteomes" id="UP000095284"/>
    </source>
</evidence>
<evidence type="ECO:0000313" key="10">
    <source>
        <dbReference type="WBParaSite" id="BXY_0655100.1"/>
    </source>
</evidence>
<dbReference type="InterPro" id="IPR020846">
    <property type="entry name" value="MFS_dom"/>
</dbReference>
<feature type="transmembrane region" description="Helical" evidence="5">
    <location>
        <begin position="156"/>
        <end position="178"/>
    </location>
</feature>
<dbReference type="WBParaSite" id="BXY_0655100.1">
    <property type="protein sequence ID" value="BXY_0655100.1"/>
    <property type="gene ID" value="BXY_0655100"/>
</dbReference>
<feature type="domain" description="Major facilitator superfamily (MFS) profile" evidence="6">
    <location>
        <begin position="16"/>
        <end position="453"/>
    </location>
</feature>
<dbReference type="InterPro" id="IPR005828">
    <property type="entry name" value="MFS_sugar_transport-like"/>
</dbReference>
<feature type="transmembrane region" description="Helical" evidence="5">
    <location>
        <begin position="398"/>
        <end position="422"/>
    </location>
</feature>
<dbReference type="GO" id="GO:0016020">
    <property type="term" value="C:membrane"/>
    <property type="evidence" value="ECO:0007669"/>
    <property type="project" value="UniProtKB-SubCell"/>
</dbReference>
<feature type="transmembrane region" description="Helical" evidence="5">
    <location>
        <begin position="365"/>
        <end position="386"/>
    </location>
</feature>
<dbReference type="InterPro" id="IPR036259">
    <property type="entry name" value="MFS_trans_sf"/>
</dbReference>
<keyword evidence="2 5" id="KW-0812">Transmembrane</keyword>
<dbReference type="InterPro" id="IPR045263">
    <property type="entry name" value="GLUT"/>
</dbReference>
<dbReference type="PANTHER" id="PTHR23503:SF108">
    <property type="entry name" value="MAJOR FACILITATOR SUPERFAMILY (MFS) PROFILE DOMAIN-CONTAINING PROTEIN"/>
    <property type="match status" value="1"/>
</dbReference>
<comment type="subcellular location">
    <subcellularLocation>
        <location evidence="1">Membrane</location>
        <topology evidence="1">Multi-pass membrane protein</topology>
    </subcellularLocation>
</comment>
<evidence type="ECO:0000313" key="7">
    <source>
        <dbReference type="EMBL" id="CAD5235776.1"/>
    </source>
</evidence>
<keyword evidence="4 5" id="KW-0472">Membrane</keyword>
<dbReference type="Pfam" id="PF00083">
    <property type="entry name" value="Sugar_tr"/>
    <property type="match status" value="1"/>
</dbReference>
<dbReference type="Proteomes" id="UP000659654">
    <property type="component" value="Unassembled WGS sequence"/>
</dbReference>
<dbReference type="Gene3D" id="1.20.1250.20">
    <property type="entry name" value="MFS general substrate transporter like domains"/>
    <property type="match status" value="1"/>
</dbReference>
<evidence type="ECO:0000259" key="6">
    <source>
        <dbReference type="PROSITE" id="PS50850"/>
    </source>
</evidence>
<feature type="transmembrane region" description="Helical" evidence="5">
    <location>
        <begin position="12"/>
        <end position="29"/>
    </location>
</feature>
<dbReference type="InterPro" id="IPR003663">
    <property type="entry name" value="Sugar/inositol_transpt"/>
</dbReference>
<feature type="transmembrane region" description="Helical" evidence="5">
    <location>
        <begin position="268"/>
        <end position="289"/>
    </location>
</feature>
<name>A0A1I7S0M7_BURXY</name>
<reference evidence="7" key="2">
    <citation type="submission" date="2020-09" db="EMBL/GenBank/DDBJ databases">
        <authorList>
            <person name="Kikuchi T."/>
        </authorList>
    </citation>
    <scope>NUCLEOTIDE SEQUENCE</scope>
    <source>
        <strain evidence="7">Ka4C1</strain>
    </source>
</reference>
<reference evidence="10" key="1">
    <citation type="submission" date="2016-11" db="UniProtKB">
        <authorList>
            <consortium name="WormBaseParasite"/>
        </authorList>
    </citation>
    <scope>IDENTIFICATION</scope>
</reference>
<feature type="transmembrane region" description="Helical" evidence="5">
    <location>
        <begin position="122"/>
        <end position="144"/>
    </location>
</feature>
<dbReference type="SUPFAM" id="SSF103473">
    <property type="entry name" value="MFS general substrate transporter"/>
    <property type="match status" value="1"/>
</dbReference>
<dbReference type="PANTHER" id="PTHR23503">
    <property type="entry name" value="SOLUTE CARRIER FAMILY 2"/>
    <property type="match status" value="1"/>
</dbReference>